<reference evidence="1" key="1">
    <citation type="submission" date="2023-04" db="EMBL/GenBank/DDBJ databases">
        <title>Ambrosiozyma monospora NBRC 1965.</title>
        <authorList>
            <person name="Ichikawa N."/>
            <person name="Sato H."/>
            <person name="Tonouchi N."/>
        </authorList>
    </citation>
    <scope>NUCLEOTIDE SEQUENCE</scope>
    <source>
        <strain evidence="1">NBRC 1965</strain>
    </source>
</reference>
<accession>A0A9W6Z461</accession>
<evidence type="ECO:0000313" key="2">
    <source>
        <dbReference type="Proteomes" id="UP001165063"/>
    </source>
</evidence>
<dbReference type="EMBL" id="BSXU01004985">
    <property type="protein sequence ID" value="GMG49438.1"/>
    <property type="molecule type" value="Genomic_DNA"/>
</dbReference>
<proteinExistence type="predicted"/>
<name>A0A9W6Z461_AMBMO</name>
<evidence type="ECO:0000313" key="1">
    <source>
        <dbReference type="EMBL" id="GMG49438.1"/>
    </source>
</evidence>
<keyword evidence="2" id="KW-1185">Reference proteome</keyword>
<dbReference type="AlphaFoldDB" id="A0A9W6Z461"/>
<dbReference type="Proteomes" id="UP001165063">
    <property type="component" value="Unassembled WGS sequence"/>
</dbReference>
<protein>
    <submittedName>
        <fullName evidence="1">Unnamed protein product</fullName>
    </submittedName>
</protein>
<comment type="caution">
    <text evidence="1">The sequence shown here is derived from an EMBL/GenBank/DDBJ whole genome shotgun (WGS) entry which is preliminary data.</text>
</comment>
<sequence>MAFSNSNLNETGIKLASCLLPEIQHIILKFIIEDFLYLMDSVDNTVVTADTFDLLAGRDIDVRYRIDADTLLFSDHTTITCSNNIQAQILSMTGYDDLLDSIICMALEELELTLKLKESSKAIFIDEFVNFVTSRSVKLKSVEVFPIFYKSLKNPYIFDLLEFHSDWVSLNWASIDQSNRINYLPLQFVSSISCSSSELSKLLNSDLLDMATSLTKFSVEVSGIDALSRVEGVMEHLQLAPSLKHLYLNCEVLENSIASCVDFLVEASTFIRKYKNLNIQFEILFINIPIRTYWRFGSKTQLSLPLHTSYPMDTKAVDAIEQWCSSN</sequence>
<gene>
    <name evidence="1" type="ORF">Amon01_000710800</name>
</gene>
<organism evidence="1 2">
    <name type="scientific">Ambrosiozyma monospora</name>
    <name type="common">Yeast</name>
    <name type="synonym">Endomycopsis monosporus</name>
    <dbReference type="NCBI Taxonomy" id="43982"/>
    <lineage>
        <taxon>Eukaryota</taxon>
        <taxon>Fungi</taxon>
        <taxon>Dikarya</taxon>
        <taxon>Ascomycota</taxon>
        <taxon>Saccharomycotina</taxon>
        <taxon>Pichiomycetes</taxon>
        <taxon>Pichiales</taxon>
        <taxon>Pichiaceae</taxon>
        <taxon>Ambrosiozyma</taxon>
    </lineage>
</organism>